<feature type="domain" description="ABC transporter" evidence="3">
    <location>
        <begin position="4"/>
        <end position="248"/>
    </location>
</feature>
<dbReference type="PROSITE" id="PS50893">
    <property type="entry name" value="ABC_TRANSPORTER_2"/>
    <property type="match status" value="1"/>
</dbReference>
<sequence length="251" mass="27439">MSDSLSEDLLTVRMKHRVGAVSLDVSFALTHPWTVLFGPSGSGKTTVLRTIAGFVRPDAGSIARGGDVLVDRASGVFVPAHRRPVRSAGQTAWLFPNMTVRSNAVYGLGWSTKPDDAQKAIEETMRLFRIQDLLDRKPHELSGGEKQRVSVARTVISAVTYEGPSSTLLLLDEPFSGLDYAMRDELVGGLREYLMRHKIPVLSVTHDVGEAFQLDAEVIRIADGRVVQQGPASDALKDERQRLMSQLKSGS</sequence>
<name>A0A9X0QJ71_9BACT</name>
<reference evidence="4 5" key="1">
    <citation type="submission" date="2020-08" db="EMBL/GenBank/DDBJ databases">
        <title>Genomic Encyclopedia of Type Strains, Phase IV (KMG-V): Genome sequencing to study the core and pangenomes of soil and plant-associated prokaryotes.</title>
        <authorList>
            <person name="Whitman W."/>
        </authorList>
    </citation>
    <scope>NUCLEOTIDE SEQUENCE [LARGE SCALE GENOMIC DNA]</scope>
    <source>
        <strain evidence="4 5">X5P2</strain>
    </source>
</reference>
<gene>
    <name evidence="4" type="ORF">HDF14_005104</name>
</gene>
<dbReference type="GO" id="GO:0005524">
    <property type="term" value="F:ATP binding"/>
    <property type="evidence" value="ECO:0007669"/>
    <property type="project" value="UniProtKB-KW"/>
</dbReference>
<dbReference type="SUPFAM" id="SSF52540">
    <property type="entry name" value="P-loop containing nucleoside triphosphate hydrolases"/>
    <property type="match status" value="1"/>
</dbReference>
<organism evidence="4 5">
    <name type="scientific">Tunturiibacter gelidiferens</name>
    <dbReference type="NCBI Taxonomy" id="3069689"/>
    <lineage>
        <taxon>Bacteria</taxon>
        <taxon>Pseudomonadati</taxon>
        <taxon>Acidobacteriota</taxon>
        <taxon>Terriglobia</taxon>
        <taxon>Terriglobales</taxon>
        <taxon>Acidobacteriaceae</taxon>
        <taxon>Tunturiibacter</taxon>
    </lineage>
</organism>
<protein>
    <submittedName>
        <fullName evidence="4">Molybdate transport system ATP-binding protein</fullName>
    </submittedName>
</protein>
<dbReference type="EMBL" id="JACHEB010000015">
    <property type="protein sequence ID" value="MBB5331457.1"/>
    <property type="molecule type" value="Genomic_DNA"/>
</dbReference>
<dbReference type="InterPro" id="IPR050334">
    <property type="entry name" value="Molybdenum_import_ModC"/>
</dbReference>
<evidence type="ECO:0000256" key="1">
    <source>
        <dbReference type="ARBA" id="ARBA00022741"/>
    </source>
</evidence>
<dbReference type="PANTHER" id="PTHR43514">
    <property type="entry name" value="ABC TRANSPORTER I FAMILY MEMBER 10"/>
    <property type="match status" value="1"/>
</dbReference>
<evidence type="ECO:0000256" key="2">
    <source>
        <dbReference type="ARBA" id="ARBA00022840"/>
    </source>
</evidence>
<comment type="caution">
    <text evidence="4">The sequence shown here is derived from an EMBL/GenBank/DDBJ whole genome shotgun (WGS) entry which is preliminary data.</text>
</comment>
<proteinExistence type="predicted"/>
<dbReference type="InterPro" id="IPR003439">
    <property type="entry name" value="ABC_transporter-like_ATP-bd"/>
</dbReference>
<evidence type="ECO:0000259" key="3">
    <source>
        <dbReference type="PROSITE" id="PS50893"/>
    </source>
</evidence>
<dbReference type="Gene3D" id="3.40.50.300">
    <property type="entry name" value="P-loop containing nucleotide triphosphate hydrolases"/>
    <property type="match status" value="1"/>
</dbReference>
<dbReference type="PROSITE" id="PS00211">
    <property type="entry name" value="ABC_TRANSPORTER_1"/>
    <property type="match status" value="1"/>
</dbReference>
<dbReference type="InterPro" id="IPR017871">
    <property type="entry name" value="ABC_transporter-like_CS"/>
</dbReference>
<keyword evidence="2 4" id="KW-0067">ATP-binding</keyword>
<dbReference type="InterPro" id="IPR003593">
    <property type="entry name" value="AAA+_ATPase"/>
</dbReference>
<evidence type="ECO:0000313" key="4">
    <source>
        <dbReference type="EMBL" id="MBB5331457.1"/>
    </source>
</evidence>
<dbReference type="Pfam" id="PF00005">
    <property type="entry name" value="ABC_tran"/>
    <property type="match status" value="1"/>
</dbReference>
<dbReference type="Proteomes" id="UP000535182">
    <property type="component" value="Unassembled WGS sequence"/>
</dbReference>
<dbReference type="PANTHER" id="PTHR43514:SF4">
    <property type="entry name" value="ABC TRANSPORTER I FAMILY MEMBER 10"/>
    <property type="match status" value="1"/>
</dbReference>
<evidence type="ECO:0000313" key="5">
    <source>
        <dbReference type="Proteomes" id="UP000535182"/>
    </source>
</evidence>
<dbReference type="AlphaFoldDB" id="A0A9X0QJ71"/>
<dbReference type="InterPro" id="IPR027417">
    <property type="entry name" value="P-loop_NTPase"/>
</dbReference>
<dbReference type="SMART" id="SM00382">
    <property type="entry name" value="AAA"/>
    <property type="match status" value="1"/>
</dbReference>
<dbReference type="GO" id="GO:0016887">
    <property type="term" value="F:ATP hydrolysis activity"/>
    <property type="evidence" value="ECO:0007669"/>
    <property type="project" value="InterPro"/>
</dbReference>
<keyword evidence="5" id="KW-1185">Reference proteome</keyword>
<accession>A0A9X0QJ71</accession>
<keyword evidence="1" id="KW-0547">Nucleotide-binding</keyword>
<dbReference type="RefSeq" id="WP_260698548.1">
    <property type="nucleotide sequence ID" value="NZ_JACHEB010000015.1"/>
</dbReference>